<dbReference type="Proteomes" id="UP000332515">
    <property type="component" value="Unassembled WGS sequence"/>
</dbReference>
<dbReference type="InterPro" id="IPR006528">
    <property type="entry name" value="Phage_head_morphogenesis_dom"/>
</dbReference>
<feature type="domain" description="Phage head morphogenesis" evidence="2">
    <location>
        <begin position="68"/>
        <end position="185"/>
    </location>
</feature>
<gene>
    <name evidence="3" type="ORF">F0357_17425</name>
</gene>
<feature type="compositionally biased region" description="Low complexity" evidence="1">
    <location>
        <begin position="262"/>
        <end position="281"/>
    </location>
</feature>
<dbReference type="EMBL" id="VWNA01000001">
    <property type="protein sequence ID" value="MQT14397.1"/>
    <property type="molecule type" value="Genomic_DNA"/>
</dbReference>
<comment type="caution">
    <text evidence="3">The sequence shown here is derived from an EMBL/GenBank/DDBJ whole genome shotgun (WGS) entry which is preliminary data.</text>
</comment>
<feature type="region of interest" description="Disordered" evidence="1">
    <location>
        <begin position="262"/>
        <end position="309"/>
    </location>
</feature>
<proteinExistence type="predicted"/>
<organism evidence="3 4">
    <name type="scientific">Segnochrobactrum spirostomi</name>
    <dbReference type="NCBI Taxonomy" id="2608987"/>
    <lineage>
        <taxon>Bacteria</taxon>
        <taxon>Pseudomonadati</taxon>
        <taxon>Pseudomonadota</taxon>
        <taxon>Alphaproteobacteria</taxon>
        <taxon>Hyphomicrobiales</taxon>
        <taxon>Segnochrobactraceae</taxon>
        <taxon>Segnochrobactrum</taxon>
    </lineage>
</organism>
<sequence length="461" mass="50338">MPARRDRGGRGDRVTTVSDALGLPPVEAIDYLRRRTAIPSRTYRDVWRDANARAFTVAGAATQALAADFQAEIVRAAETGSTLRDFEKTFDALVAKHGWAHSGSRDFRARVIYETNLSTAYAAGRYRQMVEPETLAAFPFWEYVHGGSKHPRHDHLSWNGVVLRCDDPWWDSHYPPNGWGCSCWVRPLSARALARRGKDGPDVAPPIEYRDWTNKTTGKVEQVPRGIDPGWNYNVGQAYVGTGPVKMPTDATLKVGRPLGARLPKPAASPLPAARPAAAPTRRADDELTTVIPPGRASGAPIPPQPAAAPEEVRRFGADVLSGAITDRDRSVIVAHIDDAMAGALETEVRAVELSAFRVAKVAGLAEQMGGVASTAHPEITPEMWGRLVELIERGEVYHAAGRYRQILVHGDIDGRSMMAIIRVASTPDGGERLIVPTYSQSGRRRFARLTRGMTLVRPGQ</sequence>
<evidence type="ECO:0000313" key="4">
    <source>
        <dbReference type="Proteomes" id="UP000332515"/>
    </source>
</evidence>
<keyword evidence="4" id="KW-1185">Reference proteome</keyword>
<evidence type="ECO:0000313" key="3">
    <source>
        <dbReference type="EMBL" id="MQT14397.1"/>
    </source>
</evidence>
<reference evidence="3 4" key="1">
    <citation type="submission" date="2019-09" db="EMBL/GenBank/DDBJ databases">
        <title>Segnochrobactrum spirostomi gen. nov., sp. nov., isolated from the ciliate Spirostomum cf. yagiui and description of a novel family, Segnochrobactraceae fam. nov. within the order Rhizobiales of the class Alphaproteobacteria.</title>
        <authorList>
            <person name="Akter S."/>
            <person name="Shazib S.U.A."/>
            <person name="Shin M.K."/>
        </authorList>
    </citation>
    <scope>NUCLEOTIDE SEQUENCE [LARGE SCALE GENOMIC DNA]</scope>
    <source>
        <strain evidence="3 4">Sp-1</strain>
    </source>
</reference>
<dbReference type="AlphaFoldDB" id="A0A6A7Y7T6"/>
<name>A0A6A7Y7T6_9HYPH</name>
<dbReference type="Pfam" id="PF04233">
    <property type="entry name" value="Phage_Mu_F"/>
    <property type="match status" value="1"/>
</dbReference>
<evidence type="ECO:0000259" key="2">
    <source>
        <dbReference type="Pfam" id="PF04233"/>
    </source>
</evidence>
<evidence type="ECO:0000256" key="1">
    <source>
        <dbReference type="SAM" id="MobiDB-lite"/>
    </source>
</evidence>
<accession>A0A6A7Y7T6</accession>
<protein>
    <recommendedName>
        <fullName evidence="2">Phage head morphogenesis domain-containing protein</fullName>
    </recommendedName>
</protein>